<comment type="caution">
    <text evidence="5">The sequence shown here is derived from an EMBL/GenBank/DDBJ whole genome shotgun (WGS) entry which is preliminary data.</text>
</comment>
<reference evidence="5 6" key="1">
    <citation type="journal article" date="2019" name="ISME J.">
        <title>Candidatus Macondimonas diazotrophica, a novel gammaproteobacterial genus dominating crude-oil-contaminated coastal sediments.</title>
        <authorList>
            <person name="Karthikeyan S."/>
            <person name="Konstantinidis K."/>
        </authorList>
    </citation>
    <scope>NUCLEOTIDE SEQUENCE [LARGE SCALE GENOMIC DNA]</scope>
    <source>
        <strain evidence="5 6">KTK01</strain>
    </source>
</reference>
<dbReference type="InterPro" id="IPR013529">
    <property type="entry name" value="Glyco_hydro_42_N"/>
</dbReference>
<gene>
    <name evidence="5" type="ORF">E4680_01890</name>
</gene>
<dbReference type="Proteomes" id="UP000297890">
    <property type="component" value="Unassembled WGS sequence"/>
</dbReference>
<evidence type="ECO:0000259" key="4">
    <source>
        <dbReference type="Pfam" id="PF02449"/>
    </source>
</evidence>
<keyword evidence="6" id="KW-1185">Reference proteome</keyword>
<evidence type="ECO:0000256" key="2">
    <source>
        <dbReference type="ARBA" id="ARBA00023295"/>
    </source>
</evidence>
<dbReference type="OrthoDB" id="9776971at2"/>
<dbReference type="InterPro" id="IPR017853">
    <property type="entry name" value="GH"/>
</dbReference>
<evidence type="ECO:0000256" key="3">
    <source>
        <dbReference type="SAM" id="SignalP"/>
    </source>
</evidence>
<name>A0A4Z0FD96_9GAMM</name>
<dbReference type="Pfam" id="PF02449">
    <property type="entry name" value="Glyco_hydro_42"/>
    <property type="match status" value="1"/>
</dbReference>
<feature type="signal peptide" evidence="3">
    <location>
        <begin position="1"/>
        <end position="33"/>
    </location>
</feature>
<dbReference type="GO" id="GO:0004565">
    <property type="term" value="F:beta-galactosidase activity"/>
    <property type="evidence" value="ECO:0007669"/>
    <property type="project" value="InterPro"/>
</dbReference>
<dbReference type="GO" id="GO:0005975">
    <property type="term" value="P:carbohydrate metabolic process"/>
    <property type="evidence" value="ECO:0007669"/>
    <property type="project" value="InterPro"/>
</dbReference>
<protein>
    <submittedName>
        <fullName evidence="5">Glycosyl hydrolase family protein</fullName>
    </submittedName>
</protein>
<keyword evidence="1 5" id="KW-0378">Hydrolase</keyword>
<dbReference type="PANTHER" id="PTHR12631">
    <property type="entry name" value="ALPHA-L-IDURONIDASE"/>
    <property type="match status" value="1"/>
</dbReference>
<dbReference type="AlphaFoldDB" id="A0A4Z0FD96"/>
<organism evidence="5 6">
    <name type="scientific">Candidatus Macondimonas diazotrophica</name>
    <dbReference type="NCBI Taxonomy" id="2305248"/>
    <lineage>
        <taxon>Bacteria</taxon>
        <taxon>Pseudomonadati</taxon>
        <taxon>Pseudomonadota</taxon>
        <taxon>Gammaproteobacteria</taxon>
        <taxon>Chromatiales</taxon>
        <taxon>Ectothiorhodospiraceae</taxon>
        <taxon>Candidatus Macondimonas</taxon>
    </lineage>
</organism>
<dbReference type="SUPFAM" id="SSF51445">
    <property type="entry name" value="(Trans)glycosidases"/>
    <property type="match status" value="1"/>
</dbReference>
<evidence type="ECO:0000313" key="5">
    <source>
        <dbReference type="EMBL" id="TFZ83757.1"/>
    </source>
</evidence>
<evidence type="ECO:0000313" key="6">
    <source>
        <dbReference type="Proteomes" id="UP000297890"/>
    </source>
</evidence>
<dbReference type="RefSeq" id="WP_135280684.1">
    <property type="nucleotide sequence ID" value="NZ_SRIO01000002.1"/>
</dbReference>
<accession>A0A4Z0FD96</accession>
<evidence type="ECO:0000256" key="1">
    <source>
        <dbReference type="ARBA" id="ARBA00022801"/>
    </source>
</evidence>
<feature type="chain" id="PRO_5021459636" evidence="3">
    <location>
        <begin position="34"/>
        <end position="370"/>
    </location>
</feature>
<dbReference type="PANTHER" id="PTHR12631:SF10">
    <property type="entry name" value="BETA-XYLOSIDASE-LIKE PROTEIN-RELATED"/>
    <property type="match status" value="1"/>
</dbReference>
<keyword evidence="3" id="KW-0732">Signal</keyword>
<dbReference type="Gene3D" id="3.20.20.80">
    <property type="entry name" value="Glycosidases"/>
    <property type="match status" value="2"/>
</dbReference>
<dbReference type="InterPro" id="IPR051923">
    <property type="entry name" value="Glycosyl_Hydrolase_39"/>
</dbReference>
<dbReference type="EMBL" id="SRIO01000002">
    <property type="protein sequence ID" value="TFZ83757.1"/>
    <property type="molecule type" value="Genomic_DNA"/>
</dbReference>
<sequence>MNRNSHTTCLKRLSLSSLMAGLLCWCIVSPGYAATSCPAAGTVPPDFQWGLVAYHVNFPGYELQPEDLERMAQNGIQWIRIDFAWGRIEPEQGALFDFSYFDMLVEAAHANGIRIAGTLGNGYNTRVRPVSPLWTRKMIGPHYVAALTRYADAVVERYADDVDVWGLENELHIAFIHVLLQWREGLFPPIINREILRTLSQAVERHDPDSEIVLTISPGFPGWQRHIRESAERFRFDAVGLYSYPSFNAGAPPVGFENLVTNQIKEAHAASGGKDVMIFETGYQTPPDDPQTPEDEGTQLREQQATYIETMVRSAIDGGAKGVYFYQYLDNPDELIPREEVFGLVEPDRTPKPAWTRYGDIIEACTTPAP</sequence>
<dbReference type="GO" id="GO:0009341">
    <property type="term" value="C:beta-galactosidase complex"/>
    <property type="evidence" value="ECO:0007669"/>
    <property type="project" value="InterPro"/>
</dbReference>
<proteinExistence type="predicted"/>
<keyword evidence="2" id="KW-0326">Glycosidase</keyword>
<feature type="domain" description="Glycoside hydrolase family 42 N-terminal" evidence="4">
    <location>
        <begin position="65"/>
        <end position="116"/>
    </location>
</feature>